<sequence>MEGRGRPGPGPPAPRYAAAVLVTEEDGRARLTFPAEFSGPVLTVLPVGPEPESDGRTMTAAIEEVAAGDAAVRVWRTRPRRGQGVFAPSRSGVVVHVSAVDVTESVWACPSRSGA</sequence>
<dbReference type="AlphaFoldDB" id="A0A117RXL8"/>
<keyword evidence="2" id="KW-1185">Reference proteome</keyword>
<evidence type="ECO:0000313" key="2">
    <source>
        <dbReference type="Proteomes" id="UP000053260"/>
    </source>
</evidence>
<comment type="caution">
    <text evidence="1">The sequence shown here is derived from an EMBL/GenBank/DDBJ whole genome shotgun (WGS) entry which is preliminary data.</text>
</comment>
<organism evidence="1 2">
    <name type="scientific">Streptomyces dysideae</name>
    <dbReference type="NCBI Taxonomy" id="909626"/>
    <lineage>
        <taxon>Bacteria</taxon>
        <taxon>Bacillati</taxon>
        <taxon>Actinomycetota</taxon>
        <taxon>Actinomycetes</taxon>
        <taxon>Kitasatosporales</taxon>
        <taxon>Streptomycetaceae</taxon>
        <taxon>Streptomyces</taxon>
    </lineage>
</organism>
<proteinExistence type="predicted"/>
<accession>A0A117RXL8</accession>
<evidence type="ECO:0000313" key="1">
    <source>
        <dbReference type="EMBL" id="KUO14329.1"/>
    </source>
</evidence>
<protein>
    <submittedName>
        <fullName evidence="1">Uncharacterized protein</fullName>
    </submittedName>
</protein>
<name>A0A117RXL8_9ACTN</name>
<gene>
    <name evidence="1" type="ORF">AQJ91_47435</name>
</gene>
<dbReference type="EMBL" id="LMXB01000158">
    <property type="protein sequence ID" value="KUO14329.1"/>
    <property type="molecule type" value="Genomic_DNA"/>
</dbReference>
<reference evidence="1 2" key="1">
    <citation type="submission" date="2015-10" db="EMBL/GenBank/DDBJ databases">
        <title>Draft genome sequence of Streptomyces sp. RV15, isolated from a marine sponge.</title>
        <authorList>
            <person name="Ruckert C."/>
            <person name="Abdelmohsen U.R."/>
            <person name="Winkler A."/>
            <person name="Hentschel U."/>
            <person name="Kalinowski J."/>
            <person name="Kampfer P."/>
            <person name="Glaeser S."/>
        </authorList>
    </citation>
    <scope>NUCLEOTIDE SEQUENCE [LARGE SCALE GENOMIC DNA]</scope>
    <source>
        <strain evidence="1 2">RV15</strain>
    </source>
</reference>
<dbReference type="Proteomes" id="UP000053260">
    <property type="component" value="Unassembled WGS sequence"/>
</dbReference>